<name>A0A564XUM2_HYMDI</name>
<reference evidence="1 2" key="1">
    <citation type="submission" date="2019-07" db="EMBL/GenBank/DDBJ databases">
        <authorList>
            <person name="Jastrzebski P J."/>
            <person name="Paukszto L."/>
            <person name="Jastrzebski P J."/>
        </authorList>
    </citation>
    <scope>NUCLEOTIDE SEQUENCE [LARGE SCALE GENOMIC DNA]</scope>
    <source>
        <strain evidence="1 2">WMS-il1</strain>
    </source>
</reference>
<evidence type="ECO:0000313" key="2">
    <source>
        <dbReference type="Proteomes" id="UP000321570"/>
    </source>
</evidence>
<keyword evidence="2" id="KW-1185">Reference proteome</keyword>
<gene>
    <name evidence="1" type="ORF">WMSIL1_LOCUS155</name>
</gene>
<protein>
    <submittedName>
        <fullName evidence="1">Uncharacterized protein</fullName>
    </submittedName>
</protein>
<accession>A0A564XUM2</accession>
<sequence>MAHNINRPVSTKTEVQVAAGLYAKNFFIRCINVQVDKHTAGQPVGILSSGVDRHFLAVAKGCINSFIRDCLCGTVSITFINK</sequence>
<dbReference type="EMBL" id="CABIJS010000006">
    <property type="protein sequence ID" value="VUZ38741.1"/>
    <property type="molecule type" value="Genomic_DNA"/>
</dbReference>
<dbReference type="AlphaFoldDB" id="A0A564XUM2"/>
<dbReference type="Proteomes" id="UP000321570">
    <property type="component" value="Unassembled WGS sequence"/>
</dbReference>
<organism evidence="1 2">
    <name type="scientific">Hymenolepis diminuta</name>
    <name type="common">Rat tapeworm</name>
    <dbReference type="NCBI Taxonomy" id="6216"/>
    <lineage>
        <taxon>Eukaryota</taxon>
        <taxon>Metazoa</taxon>
        <taxon>Spiralia</taxon>
        <taxon>Lophotrochozoa</taxon>
        <taxon>Platyhelminthes</taxon>
        <taxon>Cestoda</taxon>
        <taxon>Eucestoda</taxon>
        <taxon>Cyclophyllidea</taxon>
        <taxon>Hymenolepididae</taxon>
        <taxon>Hymenolepis</taxon>
    </lineage>
</organism>
<evidence type="ECO:0000313" key="1">
    <source>
        <dbReference type="EMBL" id="VUZ38741.1"/>
    </source>
</evidence>
<proteinExistence type="predicted"/>